<comment type="caution">
    <text evidence="2">The sequence shown here is derived from an EMBL/GenBank/DDBJ whole genome shotgun (WGS) entry which is preliminary data.</text>
</comment>
<proteinExistence type="predicted"/>
<evidence type="ECO:0000256" key="1">
    <source>
        <dbReference type="SAM" id="MobiDB-lite"/>
    </source>
</evidence>
<evidence type="ECO:0000313" key="2">
    <source>
        <dbReference type="EMBL" id="KAF6081713.1"/>
    </source>
</evidence>
<feature type="region of interest" description="Disordered" evidence="1">
    <location>
        <begin position="1"/>
        <end position="30"/>
    </location>
</feature>
<dbReference type="EMBL" id="JABVXQ010000013">
    <property type="protein sequence ID" value="KAF6081713.1"/>
    <property type="molecule type" value="Genomic_DNA"/>
</dbReference>
<dbReference type="Proteomes" id="UP000664940">
    <property type="component" value="Unassembled WGS sequence"/>
</dbReference>
<dbReference type="AlphaFoldDB" id="A0A833YW62"/>
<reference evidence="2 3" key="1">
    <citation type="journal article" date="2020" name="Nature">
        <title>Six reference-quality genomes reveal evolution of bat adaptations.</title>
        <authorList>
            <person name="Jebb D."/>
            <person name="Huang Z."/>
            <person name="Pippel M."/>
            <person name="Hughes G.M."/>
            <person name="Lavrichenko K."/>
            <person name="Devanna P."/>
            <person name="Winkler S."/>
            <person name="Jermiin L.S."/>
            <person name="Skirmuntt E.C."/>
            <person name="Katzourakis A."/>
            <person name="Burkitt-Gray L."/>
            <person name="Ray D.A."/>
            <person name="Sullivan K.A.M."/>
            <person name="Roscito J.G."/>
            <person name="Kirilenko B.M."/>
            <person name="Davalos L.M."/>
            <person name="Corthals A.P."/>
            <person name="Power M.L."/>
            <person name="Jones G."/>
            <person name="Ransome R.D."/>
            <person name="Dechmann D.K.N."/>
            <person name="Locatelli A.G."/>
            <person name="Puechmaille S.J."/>
            <person name="Fedrigo O."/>
            <person name="Jarvis E.D."/>
            <person name="Hiller M."/>
            <person name="Vernes S.C."/>
            <person name="Myers E.W."/>
            <person name="Teeling E.C."/>
        </authorList>
    </citation>
    <scope>NUCLEOTIDE SEQUENCE [LARGE SCALE GENOMIC DNA]</scope>
    <source>
        <strain evidence="2">Bat1K_MPI-CBG_1</strain>
    </source>
</reference>
<evidence type="ECO:0000313" key="3">
    <source>
        <dbReference type="Proteomes" id="UP000664940"/>
    </source>
</evidence>
<name>A0A833YW62_9CHIR</name>
<gene>
    <name evidence="2" type="ORF">HJG60_008734</name>
</gene>
<sequence length="133" mass="13919">MQGTPPPPRRPRPAPPTHVTSGPAPTRPAPSALLPLAVREALRLSYCLRRHSRPRARALSPVFTASAATAGGIRGSLPGLALCLSRCFSLPPAVSLGRGSPAAEPLEASVLVLLPTLRVLEKQPGNGASRFQR</sequence>
<feature type="compositionally biased region" description="Pro residues" evidence="1">
    <location>
        <begin position="1"/>
        <end position="16"/>
    </location>
</feature>
<protein>
    <submittedName>
        <fullName evidence="2">Uncharacterized protein</fullName>
    </submittedName>
</protein>
<accession>A0A833YW62</accession>
<organism evidence="2 3">
    <name type="scientific">Phyllostomus discolor</name>
    <name type="common">pale spear-nosed bat</name>
    <dbReference type="NCBI Taxonomy" id="89673"/>
    <lineage>
        <taxon>Eukaryota</taxon>
        <taxon>Metazoa</taxon>
        <taxon>Chordata</taxon>
        <taxon>Craniata</taxon>
        <taxon>Vertebrata</taxon>
        <taxon>Euteleostomi</taxon>
        <taxon>Mammalia</taxon>
        <taxon>Eutheria</taxon>
        <taxon>Laurasiatheria</taxon>
        <taxon>Chiroptera</taxon>
        <taxon>Yangochiroptera</taxon>
        <taxon>Phyllostomidae</taxon>
        <taxon>Phyllostominae</taxon>
        <taxon>Phyllostomus</taxon>
    </lineage>
</organism>